<proteinExistence type="predicted"/>
<organism evidence="1">
    <name type="scientific">marine sediment metagenome</name>
    <dbReference type="NCBI Taxonomy" id="412755"/>
    <lineage>
        <taxon>unclassified sequences</taxon>
        <taxon>metagenomes</taxon>
        <taxon>ecological metagenomes</taxon>
    </lineage>
</organism>
<comment type="caution">
    <text evidence="1">The sequence shown here is derived from an EMBL/GenBank/DDBJ whole genome shotgun (WGS) entry which is preliminary data.</text>
</comment>
<sequence length="145" mass="17096">MSIDLGPANHHAALCISRVRWLSLHMRYTLRKDGIWEDLMQELLSAAFEAWKSGMDDAETRRFAQRRLYAFLKSYGFRLYLGGWHRCEKTLESVYPDMFDRGVAPRDNSPVRLISRRDDHLECGKGEDIVLDIKDKLLFYKNRKK</sequence>
<gene>
    <name evidence="1" type="ORF">S12H4_02460</name>
</gene>
<protein>
    <submittedName>
        <fullName evidence="1">Uncharacterized protein</fullName>
    </submittedName>
</protein>
<dbReference type="AlphaFoldDB" id="X1RU15"/>
<accession>X1RU15</accession>
<evidence type="ECO:0000313" key="1">
    <source>
        <dbReference type="EMBL" id="GAI66700.1"/>
    </source>
</evidence>
<reference evidence="1" key="1">
    <citation type="journal article" date="2014" name="Front. Microbiol.">
        <title>High frequency of phylogenetically diverse reductive dehalogenase-homologous genes in deep subseafloor sedimentary metagenomes.</title>
        <authorList>
            <person name="Kawai M."/>
            <person name="Futagami T."/>
            <person name="Toyoda A."/>
            <person name="Takaki Y."/>
            <person name="Nishi S."/>
            <person name="Hori S."/>
            <person name="Arai W."/>
            <person name="Tsubouchi T."/>
            <person name="Morono Y."/>
            <person name="Uchiyama I."/>
            <person name="Ito T."/>
            <person name="Fujiyama A."/>
            <person name="Inagaki F."/>
            <person name="Takami H."/>
        </authorList>
    </citation>
    <scope>NUCLEOTIDE SEQUENCE</scope>
    <source>
        <strain evidence="1">Expedition CK06-06</strain>
    </source>
</reference>
<dbReference type="EMBL" id="BARW01000606">
    <property type="protein sequence ID" value="GAI66700.1"/>
    <property type="molecule type" value="Genomic_DNA"/>
</dbReference>
<name>X1RU15_9ZZZZ</name>